<dbReference type="GO" id="GO:0019706">
    <property type="term" value="F:protein-cysteine S-palmitoyltransferase activity"/>
    <property type="evidence" value="ECO:0007669"/>
    <property type="project" value="UniProtKB-EC"/>
</dbReference>
<keyword evidence="6 8" id="KW-0472">Membrane</keyword>
<keyword evidence="4 8" id="KW-0812">Transmembrane</keyword>
<evidence type="ECO:0000256" key="7">
    <source>
        <dbReference type="ARBA" id="ARBA00023315"/>
    </source>
</evidence>
<evidence type="ECO:0000313" key="11">
    <source>
        <dbReference type="EMBL" id="KAK6918874.1"/>
    </source>
</evidence>
<evidence type="ECO:0000256" key="6">
    <source>
        <dbReference type="ARBA" id="ARBA00023136"/>
    </source>
</evidence>
<name>A0AAN8UTI0_9MAGN</name>
<evidence type="ECO:0000256" key="4">
    <source>
        <dbReference type="ARBA" id="ARBA00022692"/>
    </source>
</evidence>
<dbReference type="EMBL" id="JBAMMX010000022">
    <property type="protein sequence ID" value="KAK6918874.1"/>
    <property type="molecule type" value="Genomic_DNA"/>
</dbReference>
<feature type="transmembrane region" description="Helical" evidence="8">
    <location>
        <begin position="123"/>
        <end position="141"/>
    </location>
</feature>
<comment type="domain">
    <text evidence="8">The DHHC domain is required for palmitoyltransferase activity.</text>
</comment>
<dbReference type="PANTHER" id="PTHR22883:SF57">
    <property type="entry name" value="S-ACYLTRANSFERASE"/>
    <property type="match status" value="1"/>
</dbReference>
<evidence type="ECO:0000256" key="1">
    <source>
        <dbReference type="ARBA" id="ARBA00004127"/>
    </source>
</evidence>
<dbReference type="Pfam" id="PF01529">
    <property type="entry name" value="DHHC"/>
    <property type="match status" value="1"/>
</dbReference>
<keyword evidence="3 8" id="KW-0808">Transferase</keyword>
<dbReference type="InterPro" id="IPR001594">
    <property type="entry name" value="Palmitoyltrfase_DHHC"/>
</dbReference>
<dbReference type="AlphaFoldDB" id="A0AAN8UTI0"/>
<feature type="region of interest" description="Disordered" evidence="9">
    <location>
        <begin position="1"/>
        <end position="45"/>
    </location>
</feature>
<accession>A0AAN8UTI0</accession>
<keyword evidence="7 8" id="KW-0012">Acyltransferase</keyword>
<comment type="similarity">
    <text evidence="2 8">Belongs to the DHHC palmitoyltransferase family.</text>
</comment>
<feature type="transmembrane region" description="Helical" evidence="8">
    <location>
        <begin position="98"/>
        <end position="117"/>
    </location>
</feature>
<feature type="domain" description="Palmitoyltransferase DHHC" evidence="10">
    <location>
        <begin position="183"/>
        <end position="310"/>
    </location>
</feature>
<dbReference type="PANTHER" id="PTHR22883">
    <property type="entry name" value="ZINC FINGER DHHC DOMAIN CONTAINING PROTEIN"/>
    <property type="match status" value="1"/>
</dbReference>
<keyword evidence="5 8" id="KW-1133">Transmembrane helix</keyword>
<evidence type="ECO:0000256" key="8">
    <source>
        <dbReference type="RuleBase" id="RU079119"/>
    </source>
</evidence>
<feature type="compositionally biased region" description="Basic and acidic residues" evidence="9">
    <location>
        <begin position="19"/>
        <end position="45"/>
    </location>
</feature>
<evidence type="ECO:0000313" key="12">
    <source>
        <dbReference type="Proteomes" id="UP001370490"/>
    </source>
</evidence>
<comment type="catalytic activity">
    <reaction evidence="8">
        <text>L-cysteinyl-[protein] + hexadecanoyl-CoA = S-hexadecanoyl-L-cysteinyl-[protein] + CoA</text>
        <dbReference type="Rhea" id="RHEA:36683"/>
        <dbReference type="Rhea" id="RHEA-COMP:10131"/>
        <dbReference type="Rhea" id="RHEA-COMP:11032"/>
        <dbReference type="ChEBI" id="CHEBI:29950"/>
        <dbReference type="ChEBI" id="CHEBI:57287"/>
        <dbReference type="ChEBI" id="CHEBI:57379"/>
        <dbReference type="ChEBI" id="CHEBI:74151"/>
        <dbReference type="EC" id="2.3.1.225"/>
    </reaction>
</comment>
<dbReference type="EC" id="2.3.1.225" evidence="8"/>
<evidence type="ECO:0000256" key="9">
    <source>
        <dbReference type="SAM" id="MobiDB-lite"/>
    </source>
</evidence>
<protein>
    <recommendedName>
        <fullName evidence="8">S-acyltransferase</fullName>
        <ecNumber evidence="8">2.3.1.225</ecNumber>
    </recommendedName>
    <alternativeName>
        <fullName evidence="8">Palmitoyltransferase</fullName>
    </alternativeName>
</protein>
<dbReference type="GO" id="GO:0005783">
    <property type="term" value="C:endoplasmic reticulum"/>
    <property type="evidence" value="ECO:0007669"/>
    <property type="project" value="TreeGrafter"/>
</dbReference>
<dbReference type="GO" id="GO:0005794">
    <property type="term" value="C:Golgi apparatus"/>
    <property type="evidence" value="ECO:0007669"/>
    <property type="project" value="TreeGrafter"/>
</dbReference>
<dbReference type="GO" id="GO:0006612">
    <property type="term" value="P:protein targeting to membrane"/>
    <property type="evidence" value="ECO:0007669"/>
    <property type="project" value="TreeGrafter"/>
</dbReference>
<dbReference type="InterPro" id="IPR039859">
    <property type="entry name" value="PFA4/ZDH16/20/ERF2-like"/>
</dbReference>
<evidence type="ECO:0000259" key="10">
    <source>
        <dbReference type="Pfam" id="PF01529"/>
    </source>
</evidence>
<evidence type="ECO:0000256" key="2">
    <source>
        <dbReference type="ARBA" id="ARBA00008574"/>
    </source>
</evidence>
<comment type="subcellular location">
    <subcellularLocation>
        <location evidence="1">Endomembrane system</location>
        <topology evidence="1">Multi-pass membrane protein</topology>
    </subcellularLocation>
</comment>
<evidence type="ECO:0000256" key="3">
    <source>
        <dbReference type="ARBA" id="ARBA00022679"/>
    </source>
</evidence>
<reference evidence="11 12" key="1">
    <citation type="submission" date="2023-12" db="EMBL/GenBank/DDBJ databases">
        <title>A high-quality genome assembly for Dillenia turbinata (Dilleniales).</title>
        <authorList>
            <person name="Chanderbali A."/>
        </authorList>
    </citation>
    <scope>NUCLEOTIDE SEQUENCE [LARGE SCALE GENOMIC DNA]</scope>
    <source>
        <strain evidence="11">LSX21</strain>
        <tissue evidence="11">Leaf</tissue>
    </source>
</reference>
<evidence type="ECO:0000256" key="5">
    <source>
        <dbReference type="ARBA" id="ARBA00022989"/>
    </source>
</evidence>
<comment type="caution">
    <text evidence="11">The sequence shown here is derived from an EMBL/GenBank/DDBJ whole genome shotgun (WGS) entry which is preliminary data.</text>
</comment>
<feature type="transmembrane region" description="Helical" evidence="8">
    <location>
        <begin position="229"/>
        <end position="253"/>
    </location>
</feature>
<gene>
    <name evidence="11" type="ORF">RJ641_017296</name>
</gene>
<feature type="compositionally biased region" description="Basic and acidic residues" evidence="9">
    <location>
        <begin position="1"/>
        <end position="10"/>
    </location>
</feature>
<dbReference type="PROSITE" id="PS50216">
    <property type="entry name" value="DHHC"/>
    <property type="match status" value="1"/>
</dbReference>
<dbReference type="Proteomes" id="UP001370490">
    <property type="component" value="Unassembled WGS sequence"/>
</dbReference>
<proteinExistence type="inferred from homology"/>
<organism evidence="11 12">
    <name type="scientific">Dillenia turbinata</name>
    <dbReference type="NCBI Taxonomy" id="194707"/>
    <lineage>
        <taxon>Eukaryota</taxon>
        <taxon>Viridiplantae</taxon>
        <taxon>Streptophyta</taxon>
        <taxon>Embryophyta</taxon>
        <taxon>Tracheophyta</taxon>
        <taxon>Spermatophyta</taxon>
        <taxon>Magnoliopsida</taxon>
        <taxon>eudicotyledons</taxon>
        <taxon>Gunneridae</taxon>
        <taxon>Pentapetalae</taxon>
        <taxon>Dilleniales</taxon>
        <taxon>Dilleniaceae</taxon>
        <taxon>Dillenia</taxon>
    </lineage>
</organism>
<sequence>MGPKSKDSEIHNLNNSTESESHYGHTEIDVDKLENETESSDPKEEKIQISVRERFVWIKRACCFHHGHAERTRAYHVWPANNVFFFGGRLICGPDPRGLLLTTFSISLSSWVFAVYIGHSALMITFSLILTALVFVNLFLVSTIDPGIIPRNVQASIEEEEEQEGNNDQTRSMRIIVNGVELKQKYCRICKIFRPPRSCHCAICDNCIENFDHHCPWTSQCIGLRNYRFYMTFIFSAIALYTYIFAFSCRRIQKIIWEDENGFLGALSNCPETLAVAAFSVTAIAFLGGLGCYHLYLIAKNQTAYEYFRQRFADSGNPFDKGVFKNFKEVFFMPLPPSRIDLTRILDE</sequence>
<feature type="transmembrane region" description="Helical" evidence="8">
    <location>
        <begin position="273"/>
        <end position="299"/>
    </location>
</feature>
<keyword evidence="12" id="KW-1185">Reference proteome</keyword>